<reference evidence="2" key="2">
    <citation type="submission" date="2023-05" db="EMBL/GenBank/DDBJ databases">
        <authorList>
            <person name="Fouks B."/>
        </authorList>
    </citation>
    <scope>NUCLEOTIDE SEQUENCE</scope>
    <source>
        <strain evidence="2">Stay&amp;Tobe</strain>
        <tissue evidence="2">Testes</tissue>
    </source>
</reference>
<dbReference type="EMBL" id="JASPKZ010003149">
    <property type="protein sequence ID" value="KAJ9593854.1"/>
    <property type="molecule type" value="Genomic_DNA"/>
</dbReference>
<feature type="region of interest" description="Disordered" evidence="1">
    <location>
        <begin position="1"/>
        <end position="53"/>
    </location>
</feature>
<evidence type="ECO:0000313" key="3">
    <source>
        <dbReference type="Proteomes" id="UP001233999"/>
    </source>
</evidence>
<feature type="non-terminal residue" evidence="2">
    <location>
        <position position="53"/>
    </location>
</feature>
<sequence length="53" mass="6198">NEIDRMRHECTQAVRGDGSQPVRLRPHREAGPHRTEDQLRRQQTHRGSINVSK</sequence>
<feature type="non-terminal residue" evidence="2">
    <location>
        <position position="1"/>
    </location>
</feature>
<comment type="caution">
    <text evidence="2">The sequence shown here is derived from an EMBL/GenBank/DDBJ whole genome shotgun (WGS) entry which is preliminary data.</text>
</comment>
<protein>
    <submittedName>
        <fullName evidence="2">Uncharacterized protein</fullName>
    </submittedName>
</protein>
<dbReference type="Proteomes" id="UP001233999">
    <property type="component" value="Unassembled WGS sequence"/>
</dbReference>
<evidence type="ECO:0000313" key="2">
    <source>
        <dbReference type="EMBL" id="KAJ9593854.1"/>
    </source>
</evidence>
<feature type="compositionally biased region" description="Basic and acidic residues" evidence="1">
    <location>
        <begin position="27"/>
        <end position="40"/>
    </location>
</feature>
<keyword evidence="3" id="KW-1185">Reference proteome</keyword>
<proteinExistence type="predicted"/>
<feature type="compositionally biased region" description="Basic and acidic residues" evidence="1">
    <location>
        <begin position="1"/>
        <end position="10"/>
    </location>
</feature>
<name>A0AAD8A7C8_DIPPU</name>
<dbReference type="AlphaFoldDB" id="A0AAD8A7C8"/>
<reference evidence="2" key="1">
    <citation type="journal article" date="2023" name="IScience">
        <title>Live-bearing cockroach genome reveals convergent evolutionary mechanisms linked to viviparity in insects and beyond.</title>
        <authorList>
            <person name="Fouks B."/>
            <person name="Harrison M.C."/>
            <person name="Mikhailova A.A."/>
            <person name="Marchal E."/>
            <person name="English S."/>
            <person name="Carruthers M."/>
            <person name="Jennings E.C."/>
            <person name="Chiamaka E.L."/>
            <person name="Frigard R.A."/>
            <person name="Pippel M."/>
            <person name="Attardo G.M."/>
            <person name="Benoit J.B."/>
            <person name="Bornberg-Bauer E."/>
            <person name="Tobe S.S."/>
        </authorList>
    </citation>
    <scope>NUCLEOTIDE SEQUENCE</scope>
    <source>
        <strain evidence="2">Stay&amp;Tobe</strain>
    </source>
</reference>
<evidence type="ECO:0000256" key="1">
    <source>
        <dbReference type="SAM" id="MobiDB-lite"/>
    </source>
</evidence>
<gene>
    <name evidence="2" type="ORF">L9F63_027502</name>
</gene>
<accession>A0AAD8A7C8</accession>
<organism evidence="2 3">
    <name type="scientific">Diploptera punctata</name>
    <name type="common">Pacific beetle cockroach</name>
    <dbReference type="NCBI Taxonomy" id="6984"/>
    <lineage>
        <taxon>Eukaryota</taxon>
        <taxon>Metazoa</taxon>
        <taxon>Ecdysozoa</taxon>
        <taxon>Arthropoda</taxon>
        <taxon>Hexapoda</taxon>
        <taxon>Insecta</taxon>
        <taxon>Pterygota</taxon>
        <taxon>Neoptera</taxon>
        <taxon>Polyneoptera</taxon>
        <taxon>Dictyoptera</taxon>
        <taxon>Blattodea</taxon>
        <taxon>Blaberoidea</taxon>
        <taxon>Blaberidae</taxon>
        <taxon>Diplopterinae</taxon>
        <taxon>Diploptera</taxon>
    </lineage>
</organism>